<dbReference type="InterPro" id="IPR001757">
    <property type="entry name" value="P_typ_ATPase"/>
</dbReference>
<comment type="catalytic activity">
    <reaction evidence="15">
        <text>Cd(2+)(in) + ATP + H2O = Cd(2+)(out) + ADP + phosphate + H(+)</text>
        <dbReference type="Rhea" id="RHEA:12132"/>
        <dbReference type="ChEBI" id="CHEBI:15377"/>
        <dbReference type="ChEBI" id="CHEBI:15378"/>
        <dbReference type="ChEBI" id="CHEBI:30616"/>
        <dbReference type="ChEBI" id="CHEBI:43474"/>
        <dbReference type="ChEBI" id="CHEBI:48775"/>
        <dbReference type="ChEBI" id="CHEBI:456216"/>
        <dbReference type="EC" id="7.2.2.21"/>
    </reaction>
</comment>
<keyword evidence="16" id="KW-1003">Cell membrane</keyword>
<evidence type="ECO:0000256" key="11">
    <source>
        <dbReference type="ARBA" id="ARBA00022989"/>
    </source>
</evidence>
<dbReference type="EC" id="7.2.2.21" evidence="14"/>
<evidence type="ECO:0000256" key="1">
    <source>
        <dbReference type="ARBA" id="ARBA00004141"/>
    </source>
</evidence>
<evidence type="ECO:0000256" key="17">
    <source>
        <dbReference type="SAM" id="MobiDB-lite"/>
    </source>
</evidence>
<protein>
    <recommendedName>
        <fullName evidence="14">Cd(2+)-exporting ATPase</fullName>
        <ecNumber evidence="14">7.2.2.21</ecNumber>
    </recommendedName>
</protein>
<dbReference type="InterPro" id="IPR008250">
    <property type="entry name" value="ATPase_P-typ_transduc_dom_A_sf"/>
</dbReference>
<dbReference type="SFLD" id="SFLDF00027">
    <property type="entry name" value="p-type_atpase"/>
    <property type="match status" value="1"/>
</dbReference>
<evidence type="ECO:0000256" key="7">
    <source>
        <dbReference type="ARBA" id="ARBA00022723"/>
    </source>
</evidence>
<dbReference type="InterPro" id="IPR018303">
    <property type="entry name" value="ATPase_P-typ_P_site"/>
</dbReference>
<dbReference type="Pfam" id="PF00122">
    <property type="entry name" value="E1-E2_ATPase"/>
    <property type="match status" value="1"/>
</dbReference>
<dbReference type="InterPro" id="IPR027256">
    <property type="entry name" value="P-typ_ATPase_IB"/>
</dbReference>
<dbReference type="PANTHER" id="PTHR48085">
    <property type="entry name" value="CADMIUM/ZINC-TRANSPORTING ATPASE HMA2-RELATED"/>
    <property type="match status" value="1"/>
</dbReference>
<keyword evidence="13 16" id="KW-0472">Membrane</keyword>
<proteinExistence type="inferred from homology"/>
<keyword evidence="6 16" id="KW-0812">Transmembrane</keyword>
<evidence type="ECO:0000256" key="9">
    <source>
        <dbReference type="ARBA" id="ARBA00022840"/>
    </source>
</evidence>
<sequence>MLEYRVKGLSCANCAREMEEQIQQLEHGQNATLNYNSGKLKIDPNVSLPEVQKILRSDGAFIDSLAPRSVKPAAAGKVTQRVRSHNERLEESREQVSAAVEHACTDCGTEHHHSRGHHADSDAVEHGDAAARTVPHISSRNDGASGHAHDHSHEHGHDHRHAHDHAHEHDDHGHDHSHSHGGSSMIKQLVVSAVLYGAALLLEDRVPGFVSILLYLGAILLSGYSTFIKGLKRLVKLRFNMDTLMTIALIGAVSIGEWKEATMVAILFGINELLEGIGMEKARRSMESLLQVAPKQAVRIRDGKEASVPIESLEAGDIVLVRAGEKIPSDGRVLEGTSSVNEAAITGESLPLEKVPGDPVFGGSINHDGVLHILIEKAYEDSSLARILHLVQEAQETKTPTELFINRFAKYYTPAIMIIALIVAVFPPLFLQGDWKEWLYQGLAVLIVGCPCALILASPIAIVAGITRNARHGILVKGGVFLEQLGRIDTIAFDKTGTLTLGEPHVEQTAVYDADEQRFYRVAASIEQSSTHPLAKAILRETGKRGIQAEQPEEVVAASGVGIRAVLGGKRYSLGNEASVSHLALPEAVKEDIARFKASGLTLVLVADQEAVLGLFGIADEVRPESAGVVASLHRRGIRRTVMLTGDHPQTAEKVARAVGVTSFYGGLLPEDKVEKIRELGRGGRVAMVGDGINDAPALATAELGIAMGKGTDSAIETADIVLMQDHLGKLPDAIAIARSTNRIIAINITIAMGLKLAALLLTIPGMLTLWFAILSDMGATIIISLLSLTMLVERKSPTGGQ</sequence>
<dbReference type="RefSeq" id="WP_345593542.1">
    <property type="nucleotide sequence ID" value="NZ_BAABJG010000045.1"/>
</dbReference>
<feature type="transmembrane region" description="Helical" evidence="16">
    <location>
        <begin position="443"/>
        <end position="467"/>
    </location>
</feature>
<dbReference type="SUPFAM" id="SSF56784">
    <property type="entry name" value="HAD-like"/>
    <property type="match status" value="1"/>
</dbReference>
<feature type="compositionally biased region" description="Basic and acidic residues" evidence="17">
    <location>
        <begin position="165"/>
        <end position="178"/>
    </location>
</feature>
<comment type="similarity">
    <text evidence="2 16">Belongs to the cation transport ATPase (P-type) (TC 3.A.3) family. Type IB subfamily.</text>
</comment>
<dbReference type="EMBL" id="JBHTLU010000022">
    <property type="protein sequence ID" value="MFD1222103.1"/>
    <property type="molecule type" value="Genomic_DNA"/>
</dbReference>
<keyword evidence="12" id="KW-0406">Ion transport</keyword>
<feature type="compositionally biased region" description="Basic and acidic residues" evidence="17">
    <location>
        <begin position="147"/>
        <end position="157"/>
    </location>
</feature>
<comment type="caution">
    <text evidence="19">The sequence shown here is derived from an EMBL/GenBank/DDBJ whole genome shotgun (WGS) entry which is preliminary data.</text>
</comment>
<reference evidence="20" key="1">
    <citation type="journal article" date="2019" name="Int. J. Syst. Evol. Microbiol.">
        <title>The Global Catalogue of Microorganisms (GCM) 10K type strain sequencing project: providing services to taxonomists for standard genome sequencing and annotation.</title>
        <authorList>
            <consortium name="The Broad Institute Genomics Platform"/>
            <consortium name="The Broad Institute Genome Sequencing Center for Infectious Disease"/>
            <person name="Wu L."/>
            <person name="Ma J."/>
        </authorList>
    </citation>
    <scope>NUCLEOTIDE SEQUENCE [LARGE SCALE GENOMIC DNA]</scope>
    <source>
        <strain evidence="20">CCUG 53270</strain>
    </source>
</reference>
<dbReference type="Gene3D" id="3.40.50.1000">
    <property type="entry name" value="HAD superfamily/HAD-like"/>
    <property type="match status" value="1"/>
</dbReference>
<dbReference type="PANTHER" id="PTHR48085:SF5">
    <property type="entry name" value="CADMIUM_ZINC-TRANSPORTING ATPASE HMA4-RELATED"/>
    <property type="match status" value="1"/>
</dbReference>
<dbReference type="InterPro" id="IPR059000">
    <property type="entry name" value="ATPase_P-type_domA"/>
</dbReference>
<gene>
    <name evidence="19" type="ORF">ACFQ4B_18440</name>
</gene>
<evidence type="ECO:0000256" key="4">
    <source>
        <dbReference type="ARBA" id="ARBA00022539"/>
    </source>
</evidence>
<feature type="transmembrane region" description="Helical" evidence="16">
    <location>
        <begin position="208"/>
        <end position="227"/>
    </location>
</feature>
<feature type="domain" description="P-type ATPase A" evidence="18">
    <location>
        <begin position="293"/>
        <end position="392"/>
    </location>
</feature>
<name>A0ABW3UMY5_9BACL</name>
<evidence type="ECO:0000256" key="15">
    <source>
        <dbReference type="ARBA" id="ARBA00049338"/>
    </source>
</evidence>
<dbReference type="SFLD" id="SFLDG00002">
    <property type="entry name" value="C1.7:_P-type_atpase_like"/>
    <property type="match status" value="1"/>
</dbReference>
<keyword evidence="5" id="KW-0597">Phosphoprotein</keyword>
<keyword evidence="9 16" id="KW-0067">ATP-binding</keyword>
<keyword evidence="10" id="KW-1278">Translocase</keyword>
<dbReference type="PROSITE" id="PS01229">
    <property type="entry name" value="COF_2"/>
    <property type="match status" value="1"/>
</dbReference>
<dbReference type="Gene3D" id="3.40.1110.10">
    <property type="entry name" value="Calcium-transporting ATPase, cytoplasmic domain N"/>
    <property type="match status" value="1"/>
</dbReference>
<dbReference type="SUPFAM" id="SSF81653">
    <property type="entry name" value="Calcium ATPase, transduction domain A"/>
    <property type="match status" value="1"/>
</dbReference>
<keyword evidence="3" id="KW-0813">Transport</keyword>
<dbReference type="NCBIfam" id="TIGR01512">
    <property type="entry name" value="ATPase-IB2_Cd"/>
    <property type="match status" value="1"/>
</dbReference>
<evidence type="ECO:0000313" key="19">
    <source>
        <dbReference type="EMBL" id="MFD1222103.1"/>
    </source>
</evidence>
<dbReference type="SFLD" id="SFLDS00003">
    <property type="entry name" value="Haloacid_Dehalogenase"/>
    <property type="match status" value="1"/>
</dbReference>
<evidence type="ECO:0000256" key="6">
    <source>
        <dbReference type="ARBA" id="ARBA00022692"/>
    </source>
</evidence>
<keyword evidence="4" id="KW-0104">Cadmium</keyword>
<evidence type="ECO:0000313" key="20">
    <source>
        <dbReference type="Proteomes" id="UP001597180"/>
    </source>
</evidence>
<dbReference type="Proteomes" id="UP001597180">
    <property type="component" value="Unassembled WGS sequence"/>
</dbReference>
<dbReference type="SUPFAM" id="SSF55008">
    <property type="entry name" value="HMA, heavy metal-associated domain"/>
    <property type="match status" value="1"/>
</dbReference>
<dbReference type="InterPro" id="IPR051014">
    <property type="entry name" value="Cation_Transport_ATPase_IB"/>
</dbReference>
<dbReference type="InterPro" id="IPR023298">
    <property type="entry name" value="ATPase_P-typ_TM_dom_sf"/>
</dbReference>
<organism evidence="19 20">
    <name type="scientific">Paenibacillus vulneris</name>
    <dbReference type="NCBI Taxonomy" id="1133364"/>
    <lineage>
        <taxon>Bacteria</taxon>
        <taxon>Bacillati</taxon>
        <taxon>Bacillota</taxon>
        <taxon>Bacilli</taxon>
        <taxon>Bacillales</taxon>
        <taxon>Paenibacillaceae</taxon>
        <taxon>Paenibacillus</taxon>
    </lineage>
</organism>
<feature type="compositionally biased region" description="Basic and acidic residues" evidence="17">
    <location>
        <begin position="84"/>
        <end position="94"/>
    </location>
</feature>
<evidence type="ECO:0000256" key="16">
    <source>
        <dbReference type="RuleBase" id="RU362081"/>
    </source>
</evidence>
<dbReference type="InterPro" id="IPR036412">
    <property type="entry name" value="HAD-like_sf"/>
</dbReference>
<dbReference type="PROSITE" id="PS00154">
    <property type="entry name" value="ATPASE_E1_E2"/>
    <property type="match status" value="1"/>
</dbReference>
<dbReference type="NCBIfam" id="TIGR01511">
    <property type="entry name" value="ATPase-IB1_Cu"/>
    <property type="match status" value="1"/>
</dbReference>
<dbReference type="PRINTS" id="PR00941">
    <property type="entry name" value="CDATPASE"/>
</dbReference>
<evidence type="ECO:0000256" key="10">
    <source>
        <dbReference type="ARBA" id="ARBA00022967"/>
    </source>
</evidence>
<evidence type="ECO:0000256" key="8">
    <source>
        <dbReference type="ARBA" id="ARBA00022741"/>
    </source>
</evidence>
<evidence type="ECO:0000259" key="18">
    <source>
        <dbReference type="Pfam" id="PF00122"/>
    </source>
</evidence>
<dbReference type="InterPro" id="IPR044492">
    <property type="entry name" value="P_typ_ATPase_HD_dom"/>
</dbReference>
<feature type="transmembrane region" description="Helical" evidence="16">
    <location>
        <begin position="744"/>
        <end position="764"/>
    </location>
</feature>
<dbReference type="InterPro" id="IPR036163">
    <property type="entry name" value="HMA_dom_sf"/>
</dbReference>
<keyword evidence="7 16" id="KW-0479">Metal-binding</keyword>
<dbReference type="NCBIfam" id="TIGR01525">
    <property type="entry name" value="ATPase-IB_hvy"/>
    <property type="match status" value="1"/>
</dbReference>
<dbReference type="InterPro" id="IPR023299">
    <property type="entry name" value="ATPase_P-typ_cyto_dom_N"/>
</dbReference>
<dbReference type="InterPro" id="IPR006121">
    <property type="entry name" value="HMA_dom"/>
</dbReference>
<evidence type="ECO:0000256" key="2">
    <source>
        <dbReference type="ARBA" id="ARBA00006024"/>
    </source>
</evidence>
<evidence type="ECO:0000256" key="14">
    <source>
        <dbReference type="ARBA" id="ARBA00039103"/>
    </source>
</evidence>
<dbReference type="InterPro" id="IPR023214">
    <property type="entry name" value="HAD_sf"/>
</dbReference>
<keyword evidence="20" id="KW-1185">Reference proteome</keyword>
<dbReference type="Gene3D" id="3.30.70.100">
    <property type="match status" value="1"/>
</dbReference>
<feature type="transmembrane region" description="Helical" evidence="16">
    <location>
        <begin position="770"/>
        <end position="793"/>
    </location>
</feature>
<feature type="compositionally biased region" description="Basic and acidic residues" evidence="17">
    <location>
        <begin position="117"/>
        <end position="129"/>
    </location>
</feature>
<evidence type="ECO:0000256" key="5">
    <source>
        <dbReference type="ARBA" id="ARBA00022553"/>
    </source>
</evidence>
<accession>A0ABW3UMY5</accession>
<feature type="region of interest" description="Disordered" evidence="17">
    <location>
        <begin position="73"/>
        <end position="182"/>
    </location>
</feature>
<dbReference type="SUPFAM" id="SSF81665">
    <property type="entry name" value="Calcium ATPase, transmembrane domain M"/>
    <property type="match status" value="1"/>
</dbReference>
<dbReference type="Gene3D" id="2.70.150.10">
    <property type="entry name" value="Calcium-transporting ATPase, cytoplasmic transduction domain A"/>
    <property type="match status" value="1"/>
</dbReference>
<dbReference type="NCBIfam" id="TIGR01494">
    <property type="entry name" value="ATPase_P-type"/>
    <property type="match status" value="1"/>
</dbReference>
<evidence type="ECO:0000256" key="3">
    <source>
        <dbReference type="ARBA" id="ARBA00022448"/>
    </source>
</evidence>
<keyword evidence="11 16" id="KW-1133">Transmembrane helix</keyword>
<dbReference type="CDD" id="cd00371">
    <property type="entry name" value="HMA"/>
    <property type="match status" value="1"/>
</dbReference>
<evidence type="ECO:0000256" key="12">
    <source>
        <dbReference type="ARBA" id="ARBA00023065"/>
    </source>
</evidence>
<feature type="transmembrane region" description="Helical" evidence="16">
    <location>
        <begin position="411"/>
        <end position="431"/>
    </location>
</feature>
<dbReference type="PRINTS" id="PR00119">
    <property type="entry name" value="CATATPASE"/>
</dbReference>
<comment type="subcellular location">
    <subcellularLocation>
        <location evidence="16">Cell membrane</location>
    </subcellularLocation>
    <subcellularLocation>
        <location evidence="1">Membrane</location>
        <topology evidence="1">Multi-pass membrane protein</topology>
    </subcellularLocation>
</comment>
<evidence type="ECO:0000256" key="13">
    <source>
        <dbReference type="ARBA" id="ARBA00023136"/>
    </source>
</evidence>
<dbReference type="Pfam" id="PF00702">
    <property type="entry name" value="Hydrolase"/>
    <property type="match status" value="1"/>
</dbReference>
<keyword evidence="8 16" id="KW-0547">Nucleotide-binding</keyword>